<evidence type="ECO:0000313" key="10">
    <source>
        <dbReference type="EMBL" id="GAA4678563.1"/>
    </source>
</evidence>
<keyword evidence="4 10" id="KW-0067">ATP-binding</keyword>
<evidence type="ECO:0000256" key="4">
    <source>
        <dbReference type="ARBA" id="ARBA00022840"/>
    </source>
</evidence>
<evidence type="ECO:0000256" key="1">
    <source>
        <dbReference type="ARBA" id="ARBA00004651"/>
    </source>
</evidence>
<evidence type="ECO:0000256" key="6">
    <source>
        <dbReference type="ARBA" id="ARBA00023136"/>
    </source>
</evidence>
<dbReference type="InterPro" id="IPR039421">
    <property type="entry name" value="Type_1_exporter"/>
</dbReference>
<dbReference type="InterPro" id="IPR036640">
    <property type="entry name" value="ABC1_TM_sf"/>
</dbReference>
<dbReference type="Pfam" id="PF00664">
    <property type="entry name" value="ABC_membrane"/>
    <property type="match status" value="1"/>
</dbReference>
<organism evidence="10 11">
    <name type="scientific">Pseudonocardia yuanmonensis</name>
    <dbReference type="NCBI Taxonomy" id="1095914"/>
    <lineage>
        <taxon>Bacteria</taxon>
        <taxon>Bacillati</taxon>
        <taxon>Actinomycetota</taxon>
        <taxon>Actinomycetes</taxon>
        <taxon>Pseudonocardiales</taxon>
        <taxon>Pseudonocardiaceae</taxon>
        <taxon>Pseudonocardia</taxon>
    </lineage>
</organism>
<feature type="transmembrane region" description="Helical" evidence="7">
    <location>
        <begin position="266"/>
        <end position="285"/>
    </location>
</feature>
<evidence type="ECO:0000256" key="7">
    <source>
        <dbReference type="SAM" id="Phobius"/>
    </source>
</evidence>
<evidence type="ECO:0000256" key="3">
    <source>
        <dbReference type="ARBA" id="ARBA00022741"/>
    </source>
</evidence>
<dbReference type="InterPro" id="IPR027417">
    <property type="entry name" value="P-loop_NTPase"/>
</dbReference>
<dbReference type="SMART" id="SM00382">
    <property type="entry name" value="AAA"/>
    <property type="match status" value="1"/>
</dbReference>
<keyword evidence="3" id="KW-0547">Nucleotide-binding</keyword>
<dbReference type="CDD" id="cd18546">
    <property type="entry name" value="ABC_6TM_Rv0194_D2_like"/>
    <property type="match status" value="1"/>
</dbReference>
<keyword evidence="6 7" id="KW-0472">Membrane</keyword>
<reference evidence="11" key="1">
    <citation type="journal article" date="2019" name="Int. J. Syst. Evol. Microbiol.">
        <title>The Global Catalogue of Microorganisms (GCM) 10K type strain sequencing project: providing services to taxonomists for standard genome sequencing and annotation.</title>
        <authorList>
            <consortium name="The Broad Institute Genomics Platform"/>
            <consortium name="The Broad Institute Genome Sequencing Center for Infectious Disease"/>
            <person name="Wu L."/>
            <person name="Ma J."/>
        </authorList>
    </citation>
    <scope>NUCLEOTIDE SEQUENCE [LARGE SCALE GENOMIC DNA]</scope>
    <source>
        <strain evidence="11">JCM 18055</strain>
    </source>
</reference>
<evidence type="ECO:0000256" key="5">
    <source>
        <dbReference type="ARBA" id="ARBA00022989"/>
    </source>
</evidence>
<dbReference type="InterPro" id="IPR003439">
    <property type="entry name" value="ABC_transporter-like_ATP-bd"/>
</dbReference>
<dbReference type="GO" id="GO:0005524">
    <property type="term" value="F:ATP binding"/>
    <property type="evidence" value="ECO:0007669"/>
    <property type="project" value="UniProtKB-KW"/>
</dbReference>
<gene>
    <name evidence="10" type="ORF">GCM10023215_09350</name>
</gene>
<dbReference type="InterPro" id="IPR017871">
    <property type="entry name" value="ABC_transporter-like_CS"/>
</dbReference>
<dbReference type="Gene3D" id="1.20.1560.10">
    <property type="entry name" value="ABC transporter type 1, transmembrane domain"/>
    <property type="match status" value="1"/>
</dbReference>
<dbReference type="InterPro" id="IPR011527">
    <property type="entry name" value="ABC1_TM_dom"/>
</dbReference>
<dbReference type="PANTHER" id="PTHR43394">
    <property type="entry name" value="ATP-DEPENDENT PERMEASE MDL1, MITOCHONDRIAL"/>
    <property type="match status" value="1"/>
</dbReference>
<feature type="transmembrane region" description="Helical" evidence="7">
    <location>
        <begin position="90"/>
        <end position="114"/>
    </location>
</feature>
<proteinExistence type="predicted"/>
<dbReference type="PROSITE" id="PS50929">
    <property type="entry name" value="ABC_TM1F"/>
    <property type="match status" value="1"/>
</dbReference>
<keyword evidence="2 7" id="KW-0812">Transmembrane</keyword>
<accession>A0ABP8W4Q4</accession>
<keyword evidence="11" id="KW-1185">Reference proteome</keyword>
<evidence type="ECO:0000259" key="9">
    <source>
        <dbReference type="PROSITE" id="PS50929"/>
    </source>
</evidence>
<dbReference type="Pfam" id="PF00005">
    <property type="entry name" value="ABC_tran"/>
    <property type="match status" value="1"/>
</dbReference>
<dbReference type="InterPro" id="IPR003593">
    <property type="entry name" value="AAA+_ATPase"/>
</dbReference>
<feature type="transmembrane region" description="Helical" evidence="7">
    <location>
        <begin position="169"/>
        <end position="187"/>
    </location>
</feature>
<feature type="transmembrane region" description="Helical" evidence="7">
    <location>
        <begin position="48"/>
        <end position="70"/>
    </location>
</feature>
<dbReference type="PROSITE" id="PS00211">
    <property type="entry name" value="ABC_TRANSPORTER_1"/>
    <property type="match status" value="1"/>
</dbReference>
<dbReference type="PROSITE" id="PS50893">
    <property type="entry name" value="ABC_TRANSPORTER_2"/>
    <property type="match status" value="1"/>
</dbReference>
<dbReference type="EMBL" id="BAABIC010000003">
    <property type="protein sequence ID" value="GAA4678563.1"/>
    <property type="molecule type" value="Genomic_DNA"/>
</dbReference>
<sequence>MSTPTDPAADVGWRGVGDDSEEVTRAAGLRLARSARRLVADLLRPRRWAVALALLILVAENAVTLTGPLLVALAVDTGVPAALDGRPAPLAWAVTGYAACGLGSAGLRAAFLLLSGRLGQDVLLELRARVFRHAQRLALEWHESYTSGRLISRLTSDLESIDDLLQQGLDGLLGALLSLAGITVLLLLIDPVLAGVVLAGFVPLALLTRWFQRRSRASYRLTRTWVARVIVQFVESMNGIRAVQAYRREARNESIMEQLNHRYRDANAAALLTLSWFVACVRAVGNLTLALVLLLGALRVTSGALELGALTAFLLYLRRFYDPLDQLAQFLNAYQSAAAALEKLASVLETPIGVPEPAHPRALPSPVRGELTFDRVTFAYPRAPERLVLPELSLTVPAGQTIALVGETGAGKTTLAKLAARFHDPVQGAVRLDGVDLRDLADADLRRALVMVTQEPFLFSGSLAENVAMGRPGASRAEIAAAVDAVGADFVHDLPEGLDTDVRKRGGRLSAGQRQLVSLARVVLADPAVVLLDEATSSLDIPSERAVQAALETVLADRTALIIAHRLSTVAIADRVLVMAGGRIAQDGTPAALLASGGDFADLHAAWQDSLR</sequence>
<dbReference type="PANTHER" id="PTHR43394:SF1">
    <property type="entry name" value="ATP-BINDING CASSETTE SUB-FAMILY B MEMBER 10, MITOCHONDRIAL"/>
    <property type="match status" value="1"/>
</dbReference>
<keyword evidence="5 7" id="KW-1133">Transmembrane helix</keyword>
<evidence type="ECO:0000259" key="8">
    <source>
        <dbReference type="PROSITE" id="PS50893"/>
    </source>
</evidence>
<dbReference type="SUPFAM" id="SSF52540">
    <property type="entry name" value="P-loop containing nucleoside triphosphate hydrolases"/>
    <property type="match status" value="1"/>
</dbReference>
<name>A0ABP8W4Q4_9PSEU</name>
<dbReference type="RefSeq" id="WP_345378581.1">
    <property type="nucleotide sequence ID" value="NZ_BAABIC010000003.1"/>
</dbReference>
<dbReference type="Gene3D" id="3.40.50.300">
    <property type="entry name" value="P-loop containing nucleotide triphosphate hydrolases"/>
    <property type="match status" value="1"/>
</dbReference>
<comment type="caution">
    <text evidence="10">The sequence shown here is derived from an EMBL/GenBank/DDBJ whole genome shotgun (WGS) entry which is preliminary data.</text>
</comment>
<evidence type="ECO:0000256" key="2">
    <source>
        <dbReference type="ARBA" id="ARBA00022692"/>
    </source>
</evidence>
<dbReference type="Proteomes" id="UP001500325">
    <property type="component" value="Unassembled WGS sequence"/>
</dbReference>
<feature type="transmembrane region" description="Helical" evidence="7">
    <location>
        <begin position="193"/>
        <end position="211"/>
    </location>
</feature>
<evidence type="ECO:0000313" key="11">
    <source>
        <dbReference type="Proteomes" id="UP001500325"/>
    </source>
</evidence>
<feature type="domain" description="ABC transmembrane type-1" evidence="9">
    <location>
        <begin position="51"/>
        <end position="336"/>
    </location>
</feature>
<protein>
    <submittedName>
        <fullName evidence="10">ABC transporter ATP-binding protein</fullName>
    </submittedName>
</protein>
<dbReference type="SUPFAM" id="SSF90123">
    <property type="entry name" value="ABC transporter transmembrane region"/>
    <property type="match status" value="1"/>
</dbReference>
<feature type="domain" description="ABC transporter" evidence="8">
    <location>
        <begin position="371"/>
        <end position="606"/>
    </location>
</feature>
<comment type="subcellular location">
    <subcellularLocation>
        <location evidence="1">Cell membrane</location>
        <topology evidence="1">Multi-pass membrane protein</topology>
    </subcellularLocation>
</comment>